<dbReference type="SUPFAM" id="SSF52218">
    <property type="entry name" value="Flavoproteins"/>
    <property type="match status" value="1"/>
</dbReference>
<evidence type="ECO:0000256" key="14">
    <source>
        <dbReference type="PIRNR" id="PIRNR000209"/>
    </source>
</evidence>
<reference evidence="18" key="1">
    <citation type="journal article" date="2021" name="IMA Fungus">
        <title>Genomic characterization of three marine fungi, including Emericellopsis atlantica sp. nov. with signatures of a generalist lifestyle and marine biomass degradation.</title>
        <authorList>
            <person name="Hagestad O.C."/>
            <person name="Hou L."/>
            <person name="Andersen J.H."/>
            <person name="Hansen E.H."/>
            <person name="Altermark B."/>
            <person name="Li C."/>
            <person name="Kuhnert E."/>
            <person name="Cox R.J."/>
            <person name="Crous P.W."/>
            <person name="Spatafora J.W."/>
            <person name="Lail K."/>
            <person name="Amirebrahimi M."/>
            <person name="Lipzen A."/>
            <person name="Pangilinan J."/>
            <person name="Andreopoulos W."/>
            <person name="Hayes R.D."/>
            <person name="Ng V."/>
            <person name="Grigoriev I.V."/>
            <person name="Jackson S.A."/>
            <person name="Sutton T.D.S."/>
            <person name="Dobson A.D.W."/>
            <person name="Rama T."/>
        </authorList>
    </citation>
    <scope>NUCLEOTIDE SEQUENCE</scope>
    <source>
        <strain evidence="18">TS7</strain>
    </source>
</reference>
<dbReference type="Pfam" id="PF00258">
    <property type="entry name" value="Flavodoxin_1"/>
    <property type="match status" value="1"/>
</dbReference>
<dbReference type="GO" id="GO:0005829">
    <property type="term" value="C:cytosol"/>
    <property type="evidence" value="ECO:0007669"/>
    <property type="project" value="TreeGrafter"/>
</dbReference>
<evidence type="ECO:0000256" key="15">
    <source>
        <dbReference type="PIRSR" id="PIRSR000209-1"/>
    </source>
</evidence>
<keyword evidence="6 14" id="KW-0288">FMN</keyword>
<dbReference type="PRINTS" id="PR00385">
    <property type="entry name" value="P450"/>
</dbReference>
<dbReference type="GO" id="GO:0003958">
    <property type="term" value="F:NADPH-hemoprotein reductase activity"/>
    <property type="evidence" value="ECO:0007669"/>
    <property type="project" value="UniProtKB-UniRule"/>
</dbReference>
<evidence type="ECO:0000256" key="1">
    <source>
        <dbReference type="ARBA" id="ARBA00001971"/>
    </source>
</evidence>
<dbReference type="InterPro" id="IPR001433">
    <property type="entry name" value="OxRdtase_FAD/NAD-bd"/>
</dbReference>
<dbReference type="SUPFAM" id="SSF48264">
    <property type="entry name" value="Cytochrome P450"/>
    <property type="match status" value="1"/>
</dbReference>
<dbReference type="InterPro" id="IPR003097">
    <property type="entry name" value="CysJ-like_FAD-binding"/>
</dbReference>
<keyword evidence="5 14" id="KW-0285">Flavoprotein</keyword>
<keyword evidence="10 14" id="KW-0249">Electron transport</keyword>
<dbReference type="RefSeq" id="XP_046122324.1">
    <property type="nucleotide sequence ID" value="XM_046266732.1"/>
</dbReference>
<dbReference type="Proteomes" id="UP000887229">
    <property type="component" value="Unassembled WGS sequence"/>
</dbReference>
<evidence type="ECO:0000259" key="16">
    <source>
        <dbReference type="PROSITE" id="PS50902"/>
    </source>
</evidence>
<sequence length="1062" mass="117545">MTETIPGPKGLPVIGNILDIDPVDAVQCLGRIAKEYGEIYKLSVGGTAKLFVSSRNLVNELSDESRFTKQVSGPLAQLRNVCADSLFTAHSDEHNWHITHKILMPAFGPLAIRDMFDEMHDIASQQVTKWARFGPKEAIDVSSDFTRLTLDAIALCSMSTRFNSFYRDEMNPFVGSMLEVLAESGKRAVRPPFVNDYIMRGSLKNYNHQIAVMKEIASEILEERRANPGYQKKDLLTAMINGRDPKTGEGLSDESILNNMIVFLIAGHETTSALLSFYFYYLLTRPDVFEKAQAEVDEVIGRGPVTLEHMSKLPYIEAGLRETLRLHPTAPVITFHTRPDLNIEKTTIGGGRFEVSRGQGVVALLVEMQRDPAVWGDDADEFKPERMTEEKFNALPANSWKPFGNGIRGCIGRSFAWQESLLILAMLLQNFNFRLRDPDYQLVIKQTLTIKPGNMFMYATLRDHVTALELEKTLHGSARSNGLNEKTRSSSLATTHRELRPLSILYGSDSGTCEAMAHSLARAASAKGYEASIQTLDSAVEKLPTDQPVVIVSPSYNGQPPSNAADFVKWIEKAAAGSLQGVKYAVYGCGNKDYVSTFHRVPKLIDAELSRAGAKRITDTGLGDVTVGDIFSDFESWQDEKLWAALGVDQQDMACEVGFDVHVDRSSRTEDLQVKADEALVLENLVLTAEGEPQKRMLVLKLPDDMEYKAGDHLAVLPLNDWSTVRRALSWAQLPWDALLTIPSGANTSLPTGKQISAKDLFGGYVELSQPATRKNIQKIAAAIACPPAKQKLLDLEATFDTSIALKRLSVLDVLEQFPEADVSLSTFIGMLPPMRSRQYSIASSPHADPSKAVLIWTVLNGEAYSGTGRRFLGVASTYLANLSAGDRVHVTVKPALRLFHPPPDPESMPIIMACAGTGLAPFRGFVEERAFEAKQGKKLAPALLFVGCRHPERDALLYEEFQQWEQKGIVKLFYAFSRDADAANGCKHVQDRIWNERALIKKGMFGGHARMYVCGGAGVGRSVEDVMKRIYLEVNGTDSTRASEDWFQGLKANRYVTEIFS</sequence>
<evidence type="ECO:0000256" key="11">
    <source>
        <dbReference type="ARBA" id="ARBA00023002"/>
    </source>
</evidence>
<dbReference type="SUPFAM" id="SSF52343">
    <property type="entry name" value="Ferredoxin reductase-like, C-terminal NADP-linked domain"/>
    <property type="match status" value="1"/>
</dbReference>
<dbReference type="InterPro" id="IPR023206">
    <property type="entry name" value="Bifunctional_P450_P450_red"/>
</dbReference>
<proteinExistence type="inferred from homology"/>
<evidence type="ECO:0000256" key="6">
    <source>
        <dbReference type="ARBA" id="ARBA00022643"/>
    </source>
</evidence>
<dbReference type="PROSITE" id="PS51384">
    <property type="entry name" value="FAD_FR"/>
    <property type="match status" value="1"/>
</dbReference>
<keyword evidence="7 14" id="KW-0479">Metal-binding</keyword>
<dbReference type="PIRSF" id="PIRSF000209">
    <property type="entry name" value="Bifunctional_P450_P450R"/>
    <property type="match status" value="1"/>
</dbReference>
<feature type="binding site" description="axial binding residue" evidence="15">
    <location>
        <position position="410"/>
    </location>
    <ligand>
        <name>heme</name>
        <dbReference type="ChEBI" id="CHEBI:30413"/>
    </ligand>
    <ligandPart>
        <name>Fe</name>
        <dbReference type="ChEBI" id="CHEBI:18248"/>
    </ligandPart>
</feature>
<dbReference type="GO" id="GO:0010181">
    <property type="term" value="F:FMN binding"/>
    <property type="evidence" value="ECO:0007669"/>
    <property type="project" value="UniProtKB-UniRule"/>
</dbReference>
<comment type="catalytic activity">
    <reaction evidence="14">
        <text>an organic molecule + reduced [NADPH--hemoprotein reductase] + O2 = an alcohol + oxidized [NADPH--hemoprotein reductase] + H2O + H(+)</text>
        <dbReference type="Rhea" id="RHEA:17149"/>
        <dbReference type="Rhea" id="RHEA-COMP:11964"/>
        <dbReference type="Rhea" id="RHEA-COMP:11965"/>
        <dbReference type="ChEBI" id="CHEBI:15377"/>
        <dbReference type="ChEBI" id="CHEBI:15378"/>
        <dbReference type="ChEBI" id="CHEBI:15379"/>
        <dbReference type="ChEBI" id="CHEBI:30879"/>
        <dbReference type="ChEBI" id="CHEBI:57618"/>
        <dbReference type="ChEBI" id="CHEBI:58210"/>
        <dbReference type="ChEBI" id="CHEBI:142491"/>
        <dbReference type="EC" id="1.14.14.1"/>
    </reaction>
</comment>
<dbReference type="CDD" id="cd11068">
    <property type="entry name" value="CYP120A1"/>
    <property type="match status" value="1"/>
</dbReference>
<dbReference type="GO" id="GO:0020037">
    <property type="term" value="F:heme binding"/>
    <property type="evidence" value="ECO:0007669"/>
    <property type="project" value="UniProtKB-UniRule"/>
</dbReference>
<dbReference type="OrthoDB" id="1470350at2759"/>
<dbReference type="PRINTS" id="PR00463">
    <property type="entry name" value="EP450I"/>
</dbReference>
<dbReference type="EMBL" id="MU251243">
    <property type="protein sequence ID" value="KAG9258400.1"/>
    <property type="molecule type" value="Genomic_DNA"/>
</dbReference>
<dbReference type="EC" id="1.6.2.4" evidence="14"/>
<dbReference type="EC" id="1.14.14.1" evidence="14"/>
<evidence type="ECO:0000256" key="7">
    <source>
        <dbReference type="ARBA" id="ARBA00022723"/>
    </source>
</evidence>
<dbReference type="GO" id="GO:0005506">
    <property type="term" value="F:iron ion binding"/>
    <property type="evidence" value="ECO:0007669"/>
    <property type="project" value="UniProtKB-UniRule"/>
</dbReference>
<feature type="domain" description="Flavodoxin-like" evidence="16">
    <location>
        <begin position="502"/>
        <end position="642"/>
    </location>
</feature>
<comment type="catalytic activity">
    <reaction evidence="14">
        <text>2 oxidized [cytochrome P450] + NADPH = 2 reduced [cytochrome P450] + NADP(+) + H(+)</text>
        <dbReference type="Rhea" id="RHEA:24040"/>
        <dbReference type="Rhea" id="RHEA-COMP:14627"/>
        <dbReference type="Rhea" id="RHEA-COMP:14628"/>
        <dbReference type="ChEBI" id="CHEBI:15378"/>
        <dbReference type="ChEBI" id="CHEBI:55376"/>
        <dbReference type="ChEBI" id="CHEBI:57783"/>
        <dbReference type="ChEBI" id="CHEBI:58349"/>
        <dbReference type="ChEBI" id="CHEBI:60344"/>
        <dbReference type="EC" id="1.6.2.4"/>
    </reaction>
</comment>
<evidence type="ECO:0000256" key="2">
    <source>
        <dbReference type="ARBA" id="ARBA00010018"/>
    </source>
</evidence>
<evidence type="ECO:0000256" key="3">
    <source>
        <dbReference type="ARBA" id="ARBA00022448"/>
    </source>
</evidence>
<dbReference type="GeneID" id="70297635"/>
<dbReference type="InterPro" id="IPR017938">
    <property type="entry name" value="Riboflavin_synthase-like_b-brl"/>
</dbReference>
<organism evidence="18 19">
    <name type="scientific">Emericellopsis atlantica</name>
    <dbReference type="NCBI Taxonomy" id="2614577"/>
    <lineage>
        <taxon>Eukaryota</taxon>
        <taxon>Fungi</taxon>
        <taxon>Dikarya</taxon>
        <taxon>Ascomycota</taxon>
        <taxon>Pezizomycotina</taxon>
        <taxon>Sordariomycetes</taxon>
        <taxon>Hypocreomycetidae</taxon>
        <taxon>Hypocreales</taxon>
        <taxon>Bionectriaceae</taxon>
        <taxon>Emericellopsis</taxon>
    </lineage>
</organism>
<keyword evidence="3 14" id="KW-0813">Transport</keyword>
<dbReference type="PANTHER" id="PTHR19384">
    <property type="entry name" value="NITRIC OXIDE SYNTHASE-RELATED"/>
    <property type="match status" value="1"/>
</dbReference>
<comment type="similarity">
    <text evidence="2 14">In the N-terminal section; belongs to the cytochrome P450 family.</text>
</comment>
<dbReference type="CDD" id="cd06206">
    <property type="entry name" value="bifunctional_CYPOR"/>
    <property type="match status" value="1"/>
</dbReference>
<evidence type="ECO:0000256" key="8">
    <source>
        <dbReference type="ARBA" id="ARBA00022827"/>
    </source>
</evidence>
<evidence type="ECO:0000259" key="17">
    <source>
        <dbReference type="PROSITE" id="PS51384"/>
    </source>
</evidence>
<dbReference type="PANTHER" id="PTHR19384:SF127">
    <property type="entry name" value="BIFUNCTIONAL CYTOCHROME P450_NADPH--P450 REDUCTASE"/>
    <property type="match status" value="1"/>
</dbReference>
<dbReference type="PROSITE" id="PS00086">
    <property type="entry name" value="CYTOCHROME_P450"/>
    <property type="match status" value="1"/>
</dbReference>
<dbReference type="FunFam" id="1.10.630.10:FF:000040">
    <property type="entry name" value="Bifunctional cytochrome P450/NADPH--P450 reductase"/>
    <property type="match status" value="1"/>
</dbReference>
<accession>A0A9P7ZUA6</accession>
<dbReference type="AlphaFoldDB" id="A0A9P7ZUA6"/>
<dbReference type="InterPro" id="IPR029039">
    <property type="entry name" value="Flavoprotein-like_sf"/>
</dbReference>
<keyword evidence="19" id="KW-1185">Reference proteome</keyword>
<comment type="cofactor">
    <cofactor evidence="1 14 15">
        <name>heme</name>
        <dbReference type="ChEBI" id="CHEBI:30413"/>
    </cofactor>
</comment>
<evidence type="ECO:0000256" key="12">
    <source>
        <dbReference type="ARBA" id="ARBA00023004"/>
    </source>
</evidence>
<dbReference type="InterPro" id="IPR039261">
    <property type="entry name" value="FNR_nucleotide-bd"/>
</dbReference>
<keyword evidence="8 14" id="KW-0274">FAD</keyword>
<name>A0A9P7ZUA6_9HYPO</name>
<gene>
    <name evidence="18" type="ORF">F5Z01DRAFT_733026</name>
</gene>
<dbReference type="InterPro" id="IPR036396">
    <property type="entry name" value="Cyt_P450_sf"/>
</dbReference>
<comment type="caution">
    <text evidence="18">The sequence shown here is derived from an EMBL/GenBank/DDBJ whole genome shotgun (WGS) entry which is preliminary data.</text>
</comment>
<keyword evidence="4 14" id="KW-0349">Heme</keyword>
<evidence type="ECO:0000256" key="13">
    <source>
        <dbReference type="ARBA" id="ARBA00023033"/>
    </source>
</evidence>
<dbReference type="InterPro" id="IPR017972">
    <property type="entry name" value="Cyt_P450_CS"/>
</dbReference>
<dbReference type="SUPFAM" id="SSF63380">
    <property type="entry name" value="Riboflavin synthase domain-like"/>
    <property type="match status" value="1"/>
</dbReference>
<keyword evidence="11 14" id="KW-0560">Oxidoreductase</keyword>
<dbReference type="Pfam" id="PF00067">
    <property type="entry name" value="p450"/>
    <property type="match status" value="1"/>
</dbReference>
<evidence type="ECO:0000256" key="4">
    <source>
        <dbReference type="ARBA" id="ARBA00022617"/>
    </source>
</evidence>
<evidence type="ECO:0000313" key="19">
    <source>
        <dbReference type="Proteomes" id="UP000887229"/>
    </source>
</evidence>
<dbReference type="Pfam" id="PF00175">
    <property type="entry name" value="NAD_binding_1"/>
    <property type="match status" value="1"/>
</dbReference>
<evidence type="ECO:0000256" key="10">
    <source>
        <dbReference type="ARBA" id="ARBA00022982"/>
    </source>
</evidence>
<evidence type="ECO:0000256" key="5">
    <source>
        <dbReference type="ARBA" id="ARBA00022630"/>
    </source>
</evidence>
<dbReference type="Gene3D" id="2.40.30.10">
    <property type="entry name" value="Translation factors"/>
    <property type="match status" value="1"/>
</dbReference>
<dbReference type="InterPro" id="IPR001128">
    <property type="entry name" value="Cyt_P450"/>
</dbReference>
<dbReference type="Gene3D" id="3.40.50.80">
    <property type="entry name" value="Nucleotide-binding domain of ferredoxin-NADP reductase (FNR) module"/>
    <property type="match status" value="1"/>
</dbReference>
<dbReference type="InterPro" id="IPR023173">
    <property type="entry name" value="NADPH_Cyt_P450_Rdtase_alpha"/>
</dbReference>
<evidence type="ECO:0000313" key="18">
    <source>
        <dbReference type="EMBL" id="KAG9258400.1"/>
    </source>
</evidence>
<keyword evidence="9 14" id="KW-0521">NADP</keyword>
<dbReference type="Pfam" id="PF00667">
    <property type="entry name" value="FAD_binding_1"/>
    <property type="match status" value="1"/>
</dbReference>
<dbReference type="InterPro" id="IPR008254">
    <property type="entry name" value="Flavodoxin/NO_synth"/>
</dbReference>
<feature type="domain" description="FAD-binding FR-type" evidence="17">
    <location>
        <begin position="674"/>
        <end position="903"/>
    </location>
</feature>
<dbReference type="Gene3D" id="1.10.630.10">
    <property type="entry name" value="Cytochrome P450"/>
    <property type="match status" value="1"/>
</dbReference>
<dbReference type="InterPro" id="IPR002401">
    <property type="entry name" value="Cyt_P450_E_grp-I"/>
</dbReference>
<dbReference type="GO" id="GO:0050660">
    <property type="term" value="F:flavin adenine dinucleotide binding"/>
    <property type="evidence" value="ECO:0007669"/>
    <property type="project" value="TreeGrafter"/>
</dbReference>
<dbReference type="Gene3D" id="1.20.990.10">
    <property type="entry name" value="NADPH-cytochrome p450 Reductase, Chain A, domain 3"/>
    <property type="match status" value="1"/>
</dbReference>
<comment type="cofactor">
    <cofactor evidence="14">
        <name>FAD</name>
        <dbReference type="ChEBI" id="CHEBI:57692"/>
    </cofactor>
    <cofactor evidence="14">
        <name>FMN</name>
        <dbReference type="ChEBI" id="CHEBI:58210"/>
    </cofactor>
</comment>
<protein>
    <recommendedName>
        <fullName evidence="14">Bifunctional cytochrome P450/NADPH--P450 reductase</fullName>
    </recommendedName>
    <domain>
        <recommendedName>
            <fullName evidence="14">Cytochrome P450</fullName>
            <ecNumber evidence="14">1.14.14.1</ecNumber>
        </recommendedName>
    </domain>
    <domain>
        <recommendedName>
            <fullName evidence="14">NADPH--cytochrome P450 reductase</fullName>
            <ecNumber evidence="14">1.6.2.4</ecNumber>
        </recommendedName>
    </domain>
</protein>
<dbReference type="GO" id="GO:0070330">
    <property type="term" value="F:aromatase activity"/>
    <property type="evidence" value="ECO:0007669"/>
    <property type="project" value="UniProtKB-UniRule"/>
</dbReference>
<evidence type="ECO:0000256" key="9">
    <source>
        <dbReference type="ARBA" id="ARBA00022857"/>
    </source>
</evidence>
<keyword evidence="13 14" id="KW-0503">Monooxygenase</keyword>
<keyword evidence="12 14" id="KW-0408">Iron</keyword>
<dbReference type="PROSITE" id="PS50902">
    <property type="entry name" value="FLAVODOXIN_LIKE"/>
    <property type="match status" value="1"/>
</dbReference>
<dbReference type="InterPro" id="IPR017927">
    <property type="entry name" value="FAD-bd_FR_type"/>
</dbReference>
<dbReference type="Gene3D" id="3.40.50.360">
    <property type="match status" value="1"/>
</dbReference>